<sequence length="184" mass="19934">MTDCNCFASALQVSDQLHRTEQSLAIASVDQVLNASRFASSVCRQYAACESCTDPSYFSIYVLVLRTAVRCYNYLAQSPSNNSSPSSVSTSSSGSSQGYRATSRVRIGAFEVDAPLDDHTRAVILRNELNRAAEAAQQLDTVLGPSSSKASTHRRDNTTLEYQRGLVKALREEIAAVEQTLLAG</sequence>
<evidence type="ECO:0000256" key="1">
    <source>
        <dbReference type="SAM" id="MobiDB-lite"/>
    </source>
</evidence>
<dbReference type="Proteomes" id="UP000298493">
    <property type="component" value="Unassembled WGS sequence"/>
</dbReference>
<name>A0A4Z1NXY1_9PEZI</name>
<accession>A0A4Z1NXY1</accession>
<comment type="caution">
    <text evidence="2">The sequence shown here is derived from an EMBL/GenBank/DDBJ whole genome shotgun (WGS) entry which is preliminary data.</text>
</comment>
<reference evidence="2 3" key="1">
    <citation type="submission" date="2019-04" db="EMBL/GenBank/DDBJ databases">
        <title>High contiguity whole genome sequence and gene annotation resource for two Venturia nashicola isolates.</title>
        <authorList>
            <person name="Prokchorchik M."/>
            <person name="Won K."/>
            <person name="Lee Y."/>
            <person name="Choi E.D."/>
            <person name="Segonzac C."/>
            <person name="Sohn K.H."/>
        </authorList>
    </citation>
    <scope>NUCLEOTIDE SEQUENCE [LARGE SCALE GENOMIC DNA]</scope>
    <source>
        <strain evidence="2 3">PRI2</strain>
    </source>
</reference>
<dbReference type="EMBL" id="SNSC02000019">
    <property type="protein sequence ID" value="TID16019.1"/>
    <property type="molecule type" value="Genomic_DNA"/>
</dbReference>
<gene>
    <name evidence="2" type="ORF">E6O75_ATG09077</name>
</gene>
<keyword evidence="3" id="KW-1185">Reference proteome</keyword>
<dbReference type="AlphaFoldDB" id="A0A4Z1NXY1"/>
<feature type="compositionally biased region" description="Low complexity" evidence="1">
    <location>
        <begin position="78"/>
        <end position="96"/>
    </location>
</feature>
<protein>
    <submittedName>
        <fullName evidence="2">Uncharacterized protein</fullName>
    </submittedName>
</protein>
<evidence type="ECO:0000313" key="3">
    <source>
        <dbReference type="Proteomes" id="UP000298493"/>
    </source>
</evidence>
<organism evidence="2 3">
    <name type="scientific">Venturia nashicola</name>
    <dbReference type="NCBI Taxonomy" id="86259"/>
    <lineage>
        <taxon>Eukaryota</taxon>
        <taxon>Fungi</taxon>
        <taxon>Dikarya</taxon>
        <taxon>Ascomycota</taxon>
        <taxon>Pezizomycotina</taxon>
        <taxon>Dothideomycetes</taxon>
        <taxon>Pleosporomycetidae</taxon>
        <taxon>Venturiales</taxon>
        <taxon>Venturiaceae</taxon>
        <taxon>Venturia</taxon>
    </lineage>
</organism>
<proteinExistence type="predicted"/>
<dbReference type="OrthoDB" id="3898684at2759"/>
<feature type="region of interest" description="Disordered" evidence="1">
    <location>
        <begin position="78"/>
        <end position="99"/>
    </location>
</feature>
<evidence type="ECO:0000313" key="2">
    <source>
        <dbReference type="EMBL" id="TID16019.1"/>
    </source>
</evidence>